<name>A0ABY9TCV3_BREBE</name>
<accession>A0ABY9TCV3</accession>
<gene>
    <name evidence="1" type="ORF">RGB73_30215</name>
</gene>
<geneLocation type="plasmid" evidence="1 2">
    <name>pBbsI</name>
</geneLocation>
<evidence type="ECO:0000313" key="1">
    <source>
        <dbReference type="EMBL" id="WNC17932.1"/>
    </source>
</evidence>
<proteinExistence type="predicted"/>
<protein>
    <submittedName>
        <fullName evidence="1">Uncharacterized protein</fullName>
    </submittedName>
</protein>
<keyword evidence="2" id="KW-1185">Reference proteome</keyword>
<keyword evidence="1" id="KW-0614">Plasmid</keyword>
<reference evidence="1 2" key="1">
    <citation type="submission" date="2023-09" db="EMBL/GenBank/DDBJ databases">
        <title>Complete Genome and Methylome dissection of Bacillus brevis NEB573 original source of BbsI restriction endonuclease.</title>
        <authorList>
            <person name="Fomenkov A."/>
            <person name="Roberts R.D."/>
        </authorList>
    </citation>
    <scope>NUCLEOTIDE SEQUENCE [LARGE SCALE GENOMIC DNA]</scope>
    <source>
        <strain evidence="1 2">NEB573</strain>
        <plasmid evidence="1 2">pBbsI</plasmid>
    </source>
</reference>
<evidence type="ECO:0000313" key="2">
    <source>
        <dbReference type="Proteomes" id="UP001256827"/>
    </source>
</evidence>
<organism evidence="1 2">
    <name type="scientific">Brevibacillus brevis</name>
    <name type="common">Bacillus brevis</name>
    <dbReference type="NCBI Taxonomy" id="1393"/>
    <lineage>
        <taxon>Bacteria</taxon>
        <taxon>Bacillati</taxon>
        <taxon>Bacillota</taxon>
        <taxon>Bacilli</taxon>
        <taxon>Bacillales</taxon>
        <taxon>Paenibacillaceae</taxon>
        <taxon>Brevibacillus</taxon>
    </lineage>
</organism>
<sequence length="59" mass="7129">MRKWLSPHMWLNDTAKAKSPEELQNIIFRLSNMLTSKQIETLYYDDMKKDGYYEKTAKK</sequence>
<dbReference type="EMBL" id="CP134052">
    <property type="protein sequence ID" value="WNC17932.1"/>
    <property type="molecule type" value="Genomic_DNA"/>
</dbReference>
<dbReference type="RefSeq" id="WP_197186620.1">
    <property type="nucleotide sequence ID" value="NZ_CP134052.1"/>
</dbReference>
<dbReference type="Proteomes" id="UP001256827">
    <property type="component" value="Plasmid pBbsI"/>
</dbReference>